<gene>
    <name evidence="2" type="ORF">AVDCRST_MAG85-3090</name>
</gene>
<dbReference type="PANTHER" id="PTHR39335">
    <property type="entry name" value="BLL4220 PROTEIN"/>
    <property type="match status" value="1"/>
</dbReference>
<dbReference type="AlphaFoldDB" id="A0A6J4TJS7"/>
<organism evidence="2">
    <name type="scientific">uncultured Solirubrobacteraceae bacterium</name>
    <dbReference type="NCBI Taxonomy" id="1162706"/>
    <lineage>
        <taxon>Bacteria</taxon>
        <taxon>Bacillati</taxon>
        <taxon>Actinomycetota</taxon>
        <taxon>Thermoleophilia</taxon>
        <taxon>Solirubrobacterales</taxon>
        <taxon>Solirubrobacteraceae</taxon>
        <taxon>environmental samples</taxon>
    </lineage>
</organism>
<dbReference type="InterPro" id="IPR005297">
    <property type="entry name" value="Lipoprotein_repeat"/>
</dbReference>
<evidence type="ECO:0000256" key="1">
    <source>
        <dbReference type="SAM" id="SignalP"/>
    </source>
</evidence>
<protein>
    <recommendedName>
        <fullName evidence="3">Lipoprotein</fullName>
    </recommendedName>
</protein>
<dbReference type="PANTHER" id="PTHR39335:SF1">
    <property type="entry name" value="BLL4220 PROTEIN"/>
    <property type="match status" value="1"/>
</dbReference>
<accession>A0A6J4TJS7</accession>
<dbReference type="GO" id="GO:0043448">
    <property type="term" value="P:alkane catabolic process"/>
    <property type="evidence" value="ECO:0007669"/>
    <property type="project" value="TreeGrafter"/>
</dbReference>
<feature type="signal peptide" evidence="1">
    <location>
        <begin position="1"/>
        <end position="25"/>
    </location>
</feature>
<dbReference type="Pfam" id="PF03640">
    <property type="entry name" value="Lipoprotein_15"/>
    <property type="match status" value="2"/>
</dbReference>
<reference evidence="2" key="1">
    <citation type="submission" date="2020-02" db="EMBL/GenBank/DDBJ databases">
        <authorList>
            <person name="Meier V. D."/>
        </authorList>
    </citation>
    <scope>NUCLEOTIDE SEQUENCE</scope>
    <source>
        <strain evidence="2">AVDCRST_MAG85</strain>
    </source>
</reference>
<evidence type="ECO:0008006" key="3">
    <source>
        <dbReference type="Google" id="ProtNLM"/>
    </source>
</evidence>
<proteinExistence type="predicted"/>
<keyword evidence="1" id="KW-0732">Signal</keyword>
<sequence length="158" mass="17035">MTSFRVALGAFVAVAAVAWPAPVDAAGAASSDAPSASAAARGTTITTRPSRFGRMLFDTRGQAIYVFQRDRRDRTTCYGACAKAWPPVYTSGRPRAAGAARSSLLGSIRRRDGRRQVTYAGKPLYFYVNEGPGEVRCHNVDLNGGLWWVIGPDGKRRP</sequence>
<name>A0A6J4TJS7_9ACTN</name>
<feature type="chain" id="PRO_5038523941" description="Lipoprotein" evidence="1">
    <location>
        <begin position="26"/>
        <end position="158"/>
    </location>
</feature>
<dbReference type="EMBL" id="CADCVT010000344">
    <property type="protein sequence ID" value="CAA9524284.1"/>
    <property type="molecule type" value="Genomic_DNA"/>
</dbReference>
<evidence type="ECO:0000313" key="2">
    <source>
        <dbReference type="EMBL" id="CAA9524284.1"/>
    </source>
</evidence>